<keyword evidence="2" id="KW-0238">DNA-binding</keyword>
<keyword evidence="1" id="KW-0805">Transcription regulation</keyword>
<dbReference type="InterPro" id="IPR011711">
    <property type="entry name" value="GntR_C"/>
</dbReference>
<organism evidence="5 6">
    <name type="scientific">Corynebacterium epidermidicanis</name>
    <dbReference type="NCBI Taxonomy" id="1050174"/>
    <lineage>
        <taxon>Bacteria</taxon>
        <taxon>Bacillati</taxon>
        <taxon>Actinomycetota</taxon>
        <taxon>Actinomycetes</taxon>
        <taxon>Mycobacteriales</taxon>
        <taxon>Corynebacteriaceae</taxon>
        <taxon>Corynebacterium</taxon>
    </lineage>
</organism>
<reference evidence="5 6" key="1">
    <citation type="submission" date="2015-05" db="EMBL/GenBank/DDBJ databases">
        <title>Complete genome sequence of Corynebacterium epidermidicanis DSM 45586, isolated from the skin of a dog suffering from pruritus.</title>
        <authorList>
            <person name="Ruckert C."/>
            <person name="Albersmeier A."/>
            <person name="Winkler A."/>
            <person name="Tauch A."/>
        </authorList>
    </citation>
    <scope>NUCLEOTIDE SEQUENCE [LARGE SCALE GENOMIC DNA]</scope>
    <source>
        <strain evidence="5 6">DSM 45586</strain>
    </source>
</reference>
<keyword evidence="6" id="KW-1185">Reference proteome</keyword>
<accession>A0A0G3GT51</accession>
<evidence type="ECO:0000313" key="5">
    <source>
        <dbReference type="EMBL" id="AKK03715.1"/>
    </source>
</evidence>
<gene>
    <name evidence="5" type="ORF">CEPID_09350</name>
</gene>
<evidence type="ECO:0000256" key="3">
    <source>
        <dbReference type="ARBA" id="ARBA00023163"/>
    </source>
</evidence>
<dbReference type="PATRIC" id="fig|1050174.4.peg.1881"/>
<dbReference type="Gene3D" id="1.10.10.10">
    <property type="entry name" value="Winged helix-like DNA-binding domain superfamily/Winged helix DNA-binding domain"/>
    <property type="match status" value="1"/>
</dbReference>
<dbReference type="SMART" id="SM00345">
    <property type="entry name" value="HTH_GNTR"/>
    <property type="match status" value="1"/>
</dbReference>
<evidence type="ECO:0000256" key="2">
    <source>
        <dbReference type="ARBA" id="ARBA00023125"/>
    </source>
</evidence>
<dbReference type="SUPFAM" id="SSF48008">
    <property type="entry name" value="GntR ligand-binding domain-like"/>
    <property type="match status" value="1"/>
</dbReference>
<feature type="domain" description="HTH gntR-type" evidence="4">
    <location>
        <begin position="19"/>
        <end position="86"/>
    </location>
</feature>
<dbReference type="EMBL" id="CP011541">
    <property type="protein sequence ID" value="AKK03715.1"/>
    <property type="molecule type" value="Genomic_DNA"/>
</dbReference>
<sequence length="225" mass="25255">MTQPKAWDLGDHSSKLPQATLKDSTEKLIRSLLLNGDMKPGEIYSANNLAQQLSISNSPVREAMIALSHAGLLQTIKNRGFQVVELTPKDRLEVYEMRLMVEVEAVHKAASLRLSDNEAAHLLQLAQESLEIAQNSSGNSIGDYLDADDKFHTFLVSLIGNRRCSKMVQILRDQSRVNNNYSHLTDSEELVQTAREHILITNAVLENEPKRAKNLMIDHLEYAKP</sequence>
<dbReference type="Pfam" id="PF07729">
    <property type="entry name" value="FCD"/>
    <property type="match status" value="1"/>
</dbReference>
<protein>
    <submittedName>
        <fullName evidence="5">Transcriptional regulator</fullName>
    </submittedName>
</protein>
<dbReference type="GO" id="GO:0003677">
    <property type="term" value="F:DNA binding"/>
    <property type="evidence" value="ECO:0007669"/>
    <property type="project" value="UniProtKB-KW"/>
</dbReference>
<dbReference type="InterPro" id="IPR036388">
    <property type="entry name" value="WH-like_DNA-bd_sf"/>
</dbReference>
<evidence type="ECO:0000313" key="6">
    <source>
        <dbReference type="Proteomes" id="UP000035368"/>
    </source>
</evidence>
<dbReference type="PANTHER" id="PTHR43537">
    <property type="entry name" value="TRANSCRIPTIONAL REGULATOR, GNTR FAMILY"/>
    <property type="match status" value="1"/>
</dbReference>
<evidence type="ECO:0000256" key="1">
    <source>
        <dbReference type="ARBA" id="ARBA00023015"/>
    </source>
</evidence>
<dbReference type="SMART" id="SM00895">
    <property type="entry name" value="FCD"/>
    <property type="match status" value="1"/>
</dbReference>
<name>A0A0G3GT51_9CORY</name>
<dbReference type="Gene3D" id="1.20.120.530">
    <property type="entry name" value="GntR ligand-binding domain-like"/>
    <property type="match status" value="1"/>
</dbReference>
<dbReference type="GO" id="GO:0003700">
    <property type="term" value="F:DNA-binding transcription factor activity"/>
    <property type="evidence" value="ECO:0007669"/>
    <property type="project" value="InterPro"/>
</dbReference>
<dbReference type="OrthoDB" id="3186208at2"/>
<dbReference type="InterPro" id="IPR000524">
    <property type="entry name" value="Tscrpt_reg_HTH_GntR"/>
</dbReference>
<dbReference type="RefSeq" id="WP_047240700.1">
    <property type="nucleotide sequence ID" value="NZ_CP011541.1"/>
</dbReference>
<dbReference type="AlphaFoldDB" id="A0A0G3GT51"/>
<proteinExistence type="predicted"/>
<dbReference type="Proteomes" id="UP000035368">
    <property type="component" value="Chromosome"/>
</dbReference>
<dbReference type="KEGG" id="cei:CEPID_09350"/>
<evidence type="ECO:0000259" key="4">
    <source>
        <dbReference type="PROSITE" id="PS50949"/>
    </source>
</evidence>
<dbReference type="Pfam" id="PF00392">
    <property type="entry name" value="GntR"/>
    <property type="match status" value="1"/>
</dbReference>
<dbReference type="PROSITE" id="PS50949">
    <property type="entry name" value="HTH_GNTR"/>
    <property type="match status" value="1"/>
</dbReference>
<dbReference type="SUPFAM" id="SSF46785">
    <property type="entry name" value="Winged helix' DNA-binding domain"/>
    <property type="match status" value="1"/>
</dbReference>
<dbReference type="InterPro" id="IPR036390">
    <property type="entry name" value="WH_DNA-bd_sf"/>
</dbReference>
<keyword evidence="3" id="KW-0804">Transcription</keyword>
<dbReference type="STRING" id="1050174.CEPID_09350"/>
<dbReference type="PANTHER" id="PTHR43537:SF45">
    <property type="entry name" value="GNTR FAMILY REGULATORY PROTEIN"/>
    <property type="match status" value="1"/>
</dbReference>
<dbReference type="InterPro" id="IPR008920">
    <property type="entry name" value="TF_FadR/GntR_C"/>
</dbReference>